<evidence type="ECO:0000256" key="1">
    <source>
        <dbReference type="SAM" id="MobiDB-lite"/>
    </source>
</evidence>
<gene>
    <name evidence="3" type="ORF">ACFQY8_07705</name>
</gene>
<proteinExistence type="predicted"/>
<feature type="compositionally biased region" description="Low complexity" evidence="1">
    <location>
        <begin position="458"/>
        <end position="478"/>
    </location>
</feature>
<feature type="transmembrane region" description="Helical" evidence="2">
    <location>
        <begin position="197"/>
        <end position="219"/>
    </location>
</feature>
<reference evidence="4" key="1">
    <citation type="journal article" date="2019" name="Int. J. Syst. Evol. Microbiol.">
        <title>The Global Catalogue of Microorganisms (GCM) 10K type strain sequencing project: providing services to taxonomists for standard genome sequencing and annotation.</title>
        <authorList>
            <consortium name="The Broad Institute Genomics Platform"/>
            <consortium name="The Broad Institute Genome Sequencing Center for Infectious Disease"/>
            <person name="Wu L."/>
            <person name="Ma J."/>
        </authorList>
    </citation>
    <scope>NUCLEOTIDE SEQUENCE [LARGE SCALE GENOMIC DNA]</scope>
    <source>
        <strain evidence="4">CCM 8604</strain>
    </source>
</reference>
<feature type="transmembrane region" description="Helical" evidence="2">
    <location>
        <begin position="226"/>
        <end position="246"/>
    </location>
</feature>
<feature type="region of interest" description="Disordered" evidence="1">
    <location>
        <begin position="458"/>
        <end position="487"/>
    </location>
</feature>
<evidence type="ECO:0008006" key="5">
    <source>
        <dbReference type="Google" id="ProtNLM"/>
    </source>
</evidence>
<evidence type="ECO:0000256" key="2">
    <source>
        <dbReference type="SAM" id="Phobius"/>
    </source>
</evidence>
<keyword evidence="2" id="KW-0812">Transmembrane</keyword>
<evidence type="ECO:0000313" key="3">
    <source>
        <dbReference type="EMBL" id="MFD0705625.1"/>
    </source>
</evidence>
<evidence type="ECO:0000313" key="4">
    <source>
        <dbReference type="Proteomes" id="UP001597036"/>
    </source>
</evidence>
<feature type="transmembrane region" description="Helical" evidence="2">
    <location>
        <begin position="85"/>
        <end position="106"/>
    </location>
</feature>
<comment type="caution">
    <text evidence="3">The sequence shown here is derived from an EMBL/GenBank/DDBJ whole genome shotgun (WGS) entry which is preliminary data.</text>
</comment>
<dbReference type="RefSeq" id="WP_377939383.1">
    <property type="nucleotide sequence ID" value="NZ_JBHTHQ010000025.1"/>
</dbReference>
<feature type="transmembrane region" description="Helical" evidence="2">
    <location>
        <begin position="52"/>
        <end position="73"/>
    </location>
</feature>
<feature type="transmembrane region" description="Helical" evidence="2">
    <location>
        <begin position="166"/>
        <end position="185"/>
    </location>
</feature>
<feature type="region of interest" description="Disordered" evidence="1">
    <location>
        <begin position="313"/>
        <end position="359"/>
    </location>
</feature>
<organism evidence="3 4">
    <name type="scientific">Alloscardovia venturai</name>
    <dbReference type="NCBI Taxonomy" id="1769421"/>
    <lineage>
        <taxon>Bacteria</taxon>
        <taxon>Bacillati</taxon>
        <taxon>Actinomycetota</taxon>
        <taxon>Actinomycetes</taxon>
        <taxon>Bifidobacteriales</taxon>
        <taxon>Bifidobacteriaceae</taxon>
        <taxon>Alloscardovia</taxon>
    </lineage>
</organism>
<feature type="transmembrane region" description="Helical" evidence="2">
    <location>
        <begin position="126"/>
        <end position="159"/>
    </location>
</feature>
<feature type="compositionally biased region" description="Basic and acidic residues" evidence="1">
    <location>
        <begin position="331"/>
        <end position="348"/>
    </location>
</feature>
<keyword evidence="2" id="KW-0472">Membrane</keyword>
<keyword evidence="2" id="KW-1133">Transmembrane helix</keyword>
<dbReference type="EMBL" id="JBHTHQ010000025">
    <property type="protein sequence ID" value="MFD0705625.1"/>
    <property type="molecule type" value="Genomic_DNA"/>
</dbReference>
<name>A0ABW2Y8C2_9BIFI</name>
<sequence length="487" mass="49072">MKFDLLDPIGSLTKLMVDGAVESWKTTASWALNAGNVTTAQWQTAFDVVNKVAGVMGFIAVLVGVVGIVQEAFKGSLGGVVSTVFRTILAWPITVVLINVTVRALAVEGGITNNILHWAFGDKVEITFTLTGAGLGSMNSIVAMLLALLIILGSLVLMLMMAARTFLIILGIGLSPIVTMINSWSVLRASLSKWGSWMAGVILFKPICAIIIYLCGALMKGADGQMFGYLTAVVGMILASVTPWVIVKMVATFLPAGVGLRAASSAGHSTVSGAVDVAKTAAAAAIGAGTMLAGAGAGAGTVGAGATASTGTSGLDGVTDKTTEGIGDIASSKDKKTASDDSTEKNDTESPTATSSAISGLKTGSGAFASISQFMQGMAGTGIAPSGVNSTLSAAGQVSEIVNQVRDAHSPAAEYTKGQADSATTPVIQTTGGDSGSTTTLIHTTPAAVPPSVPSQTVVQEASASKSDVNVHVSVDSSTPASVNIDK</sequence>
<dbReference type="Proteomes" id="UP001597036">
    <property type="component" value="Unassembled WGS sequence"/>
</dbReference>
<protein>
    <recommendedName>
        <fullName evidence="5">TrbL/VirB6 plasmid conjugal transfer protein</fullName>
    </recommendedName>
</protein>
<accession>A0ABW2Y8C2</accession>
<keyword evidence="4" id="KW-1185">Reference proteome</keyword>
<feature type="compositionally biased region" description="Polar residues" evidence="1">
    <location>
        <begin position="349"/>
        <end position="358"/>
    </location>
</feature>